<evidence type="ECO:0000313" key="1">
    <source>
        <dbReference type="EMBL" id="KUI57517.1"/>
    </source>
</evidence>
<keyword evidence="2" id="KW-1185">Reference proteome</keyword>
<proteinExistence type="predicted"/>
<protein>
    <submittedName>
        <fullName evidence="1">Uncharacterized protein</fullName>
    </submittedName>
</protein>
<gene>
    <name evidence="1" type="ORF">VP1G_10917</name>
</gene>
<dbReference type="Proteomes" id="UP000078576">
    <property type="component" value="Unassembled WGS sequence"/>
</dbReference>
<sequence>MSLGPSLSPQAQQACLLHLPDDTIATRDPLLADLLLVNSSPEHAAGSPVLHQGPRLLLADARDVEHLQARALHDLVGAGVVLPGVGVPGRQILIRDAGLARGLALDGQLHARVARGVAPAGGSDDGAAVGEGGLAGEQVDEHAHDGQVVAVDELEGRVAVVAHLHDEGEAVEGEEHGRAGRGLALERQLVPQRREDAPGLVRLARRLDQRVERRALGDRVGEVLVGPGRVDAVQDGAVGAADVLHQLERVHGLHPLLGVGVGDRNAFDIACSKTKLLPAAFSPETTILNVCPFSVSSFMRLHMCTVSGRTRTCGLWNRPQVWLLLKASLARSWSMVSSGILNTRPALSGATMLAASSRDAPCTGTALLLDSTMRLRQAFLSPGRGVLPWRISLGFLNLLSVMRLPVRWCWPTAWGWAVVENAAVEDEGVAVVVVGIIVAMGTMCLGVDDAAVVEGLRRHLQHD</sequence>
<dbReference type="AlphaFoldDB" id="A0A194V0S1"/>
<evidence type="ECO:0000313" key="2">
    <source>
        <dbReference type="Proteomes" id="UP000078576"/>
    </source>
</evidence>
<accession>A0A194V0S1</accession>
<organism evidence="1 2">
    <name type="scientific">Cytospora mali</name>
    <name type="common">Apple Valsa canker fungus</name>
    <name type="synonym">Valsa mali</name>
    <dbReference type="NCBI Taxonomy" id="578113"/>
    <lineage>
        <taxon>Eukaryota</taxon>
        <taxon>Fungi</taxon>
        <taxon>Dikarya</taxon>
        <taxon>Ascomycota</taxon>
        <taxon>Pezizomycotina</taxon>
        <taxon>Sordariomycetes</taxon>
        <taxon>Sordariomycetidae</taxon>
        <taxon>Diaporthales</taxon>
        <taxon>Cytosporaceae</taxon>
        <taxon>Cytospora</taxon>
    </lineage>
</organism>
<reference evidence="2" key="1">
    <citation type="submission" date="2014-12" db="EMBL/GenBank/DDBJ databases">
        <title>Genome Sequence of Valsa Canker Pathogens Uncovers a Specific Adaption of Colonization on Woody Bark.</title>
        <authorList>
            <person name="Yin Z."/>
            <person name="Liu H."/>
            <person name="Gao X."/>
            <person name="Li Z."/>
            <person name="Song N."/>
            <person name="Ke X."/>
            <person name="Dai Q."/>
            <person name="Wu Y."/>
            <person name="Sun Y."/>
            <person name="Xu J.-R."/>
            <person name="Kang Z.K."/>
            <person name="Wang L."/>
            <person name="Huang L."/>
        </authorList>
    </citation>
    <scope>NUCLEOTIDE SEQUENCE [LARGE SCALE GENOMIC DNA]</scope>
    <source>
        <strain evidence="2">SXYL134</strain>
    </source>
</reference>
<name>A0A194V0S1_CYTMA</name>
<dbReference type="EMBL" id="KN714701">
    <property type="protein sequence ID" value="KUI57517.1"/>
    <property type="molecule type" value="Genomic_DNA"/>
</dbReference>